<organism evidence="2 3">
    <name type="scientific">Mucuna pruriens</name>
    <name type="common">Velvet bean</name>
    <name type="synonym">Dolichos pruriens</name>
    <dbReference type="NCBI Taxonomy" id="157652"/>
    <lineage>
        <taxon>Eukaryota</taxon>
        <taxon>Viridiplantae</taxon>
        <taxon>Streptophyta</taxon>
        <taxon>Embryophyta</taxon>
        <taxon>Tracheophyta</taxon>
        <taxon>Spermatophyta</taxon>
        <taxon>Magnoliopsida</taxon>
        <taxon>eudicotyledons</taxon>
        <taxon>Gunneridae</taxon>
        <taxon>Pentapetalae</taxon>
        <taxon>rosids</taxon>
        <taxon>fabids</taxon>
        <taxon>Fabales</taxon>
        <taxon>Fabaceae</taxon>
        <taxon>Papilionoideae</taxon>
        <taxon>50 kb inversion clade</taxon>
        <taxon>NPAAA clade</taxon>
        <taxon>indigoferoid/millettioid clade</taxon>
        <taxon>Phaseoleae</taxon>
        <taxon>Mucuna</taxon>
    </lineage>
</organism>
<name>A0A371F1I0_MUCPR</name>
<feature type="compositionally biased region" description="Basic residues" evidence="1">
    <location>
        <begin position="56"/>
        <end position="67"/>
    </location>
</feature>
<comment type="caution">
    <text evidence="2">The sequence shown here is derived from an EMBL/GenBank/DDBJ whole genome shotgun (WGS) entry which is preliminary data.</text>
</comment>
<feature type="region of interest" description="Disordered" evidence="1">
    <location>
        <begin position="1"/>
        <end position="70"/>
    </location>
</feature>
<accession>A0A371F1I0</accession>
<dbReference type="OrthoDB" id="1743010at2759"/>
<evidence type="ECO:0000313" key="2">
    <source>
        <dbReference type="EMBL" id="RDX72155.1"/>
    </source>
</evidence>
<proteinExistence type="predicted"/>
<keyword evidence="3" id="KW-1185">Reference proteome</keyword>
<evidence type="ECO:0008006" key="4">
    <source>
        <dbReference type="Google" id="ProtNLM"/>
    </source>
</evidence>
<dbReference type="AlphaFoldDB" id="A0A371F1I0"/>
<protein>
    <recommendedName>
        <fullName evidence="4">Retrotransposon gag domain-containing protein</fullName>
    </recommendedName>
</protein>
<dbReference type="EMBL" id="QJKJ01011036">
    <property type="protein sequence ID" value="RDX72155.1"/>
    <property type="molecule type" value="Genomic_DNA"/>
</dbReference>
<gene>
    <name evidence="2" type="ORF">CR513_48389</name>
</gene>
<dbReference type="Proteomes" id="UP000257109">
    <property type="component" value="Unassembled WGS sequence"/>
</dbReference>
<dbReference type="PANTHER" id="PTHR33223">
    <property type="entry name" value="CCHC-TYPE DOMAIN-CONTAINING PROTEIN"/>
    <property type="match status" value="1"/>
</dbReference>
<feature type="compositionally biased region" description="Basic and acidic residues" evidence="1">
    <location>
        <begin position="36"/>
        <end position="55"/>
    </location>
</feature>
<dbReference type="PANTHER" id="PTHR33223:SF8">
    <property type="entry name" value="OS04G0172440 PROTEIN"/>
    <property type="match status" value="1"/>
</dbReference>
<reference evidence="2" key="1">
    <citation type="submission" date="2018-05" db="EMBL/GenBank/DDBJ databases">
        <title>Draft genome of Mucuna pruriens seed.</title>
        <authorList>
            <person name="Nnadi N.E."/>
            <person name="Vos R."/>
            <person name="Hasami M.H."/>
            <person name="Devisetty U.K."/>
            <person name="Aguiy J.C."/>
        </authorList>
    </citation>
    <scope>NUCLEOTIDE SEQUENCE [LARGE SCALE GENOMIC DNA]</scope>
    <source>
        <strain evidence="2">JCA_2017</strain>
    </source>
</reference>
<feature type="compositionally biased region" description="Polar residues" evidence="1">
    <location>
        <begin position="10"/>
        <end position="22"/>
    </location>
</feature>
<sequence>MADDAEEQIHQVSLARQPSLNGYPQEPPSSRRHGGSHKDAKGNIEVPRAMKERTTRPRHQYHTRSKTRNMEQAIDDLDTALNAAAVAQGTPTYPPRFTPQYGMPLGWNTTTEGQTSREGHKQAGVNNLAAKVAQRTAGLPQPTYVMGLHAQVDISRQTGPTLGIQGTTPLGEEKLNSLEERVRITEGTDSYGLNATDLCLVPDIELSADFKTPKFKKYKGSSCPRDKILGHCFQDSLTGVALCWYVNLEKGRVKTWRDLAEAFVCQ</sequence>
<evidence type="ECO:0000256" key="1">
    <source>
        <dbReference type="SAM" id="MobiDB-lite"/>
    </source>
</evidence>
<feature type="non-terminal residue" evidence="2">
    <location>
        <position position="1"/>
    </location>
</feature>
<evidence type="ECO:0000313" key="3">
    <source>
        <dbReference type="Proteomes" id="UP000257109"/>
    </source>
</evidence>